<protein>
    <submittedName>
        <fullName evidence="2">Fimbrial protein</fullName>
    </submittedName>
</protein>
<dbReference type="AlphaFoldDB" id="A0A5D4H3R2"/>
<name>A0A5D4H3R2_9HYPH</name>
<keyword evidence="3" id="KW-1185">Reference proteome</keyword>
<dbReference type="OrthoDB" id="7869382at2"/>
<dbReference type="EMBL" id="VSZS01000055">
    <property type="protein sequence ID" value="TYR34659.1"/>
    <property type="molecule type" value="Genomic_DNA"/>
</dbReference>
<evidence type="ECO:0000313" key="2">
    <source>
        <dbReference type="EMBL" id="TYR34659.1"/>
    </source>
</evidence>
<keyword evidence="1" id="KW-1133">Transmembrane helix</keyword>
<sequence length="127" mass="13735">MTHHDEEEEKPLDPAVERVRRKLVRFVAINLGILFLALMAVVVALVYRATRVGDTPPVAVSDLPLPAEGEMLTGEIVLPAGARIASQALSGSVLSLQVELAGGERAIMLYDTAQGRMIGRFSVQEEQ</sequence>
<organism evidence="2 3">
    <name type="scientific">Neoaquamicrobium microcysteis</name>
    <dbReference type="NCBI Taxonomy" id="2682781"/>
    <lineage>
        <taxon>Bacteria</taxon>
        <taxon>Pseudomonadati</taxon>
        <taxon>Pseudomonadota</taxon>
        <taxon>Alphaproteobacteria</taxon>
        <taxon>Hyphomicrobiales</taxon>
        <taxon>Phyllobacteriaceae</taxon>
        <taxon>Neoaquamicrobium</taxon>
    </lineage>
</organism>
<comment type="caution">
    <text evidence="2">The sequence shown here is derived from an EMBL/GenBank/DDBJ whole genome shotgun (WGS) entry which is preliminary data.</text>
</comment>
<dbReference type="Proteomes" id="UP000323258">
    <property type="component" value="Unassembled WGS sequence"/>
</dbReference>
<proteinExistence type="predicted"/>
<evidence type="ECO:0000256" key="1">
    <source>
        <dbReference type="SAM" id="Phobius"/>
    </source>
</evidence>
<keyword evidence="1" id="KW-0472">Membrane</keyword>
<keyword evidence="1" id="KW-0812">Transmembrane</keyword>
<reference evidence="2 3" key="2">
    <citation type="submission" date="2019-09" db="EMBL/GenBank/DDBJ databases">
        <title>Mesorhizobium sp. MaA-C15 isolated from Microcystis aeruginosa.</title>
        <authorList>
            <person name="Jeong S.E."/>
            <person name="Jin H.M."/>
            <person name="Jeon C.O."/>
        </authorList>
    </citation>
    <scope>NUCLEOTIDE SEQUENCE [LARGE SCALE GENOMIC DNA]</scope>
    <source>
        <strain evidence="2 3">MaA-C15</strain>
    </source>
</reference>
<reference evidence="2 3" key="1">
    <citation type="submission" date="2019-08" db="EMBL/GenBank/DDBJ databases">
        <authorList>
            <person name="Seo Y.L."/>
        </authorList>
    </citation>
    <scope>NUCLEOTIDE SEQUENCE [LARGE SCALE GENOMIC DNA]</scope>
    <source>
        <strain evidence="2 3">MaA-C15</strain>
    </source>
</reference>
<evidence type="ECO:0000313" key="3">
    <source>
        <dbReference type="Proteomes" id="UP000323258"/>
    </source>
</evidence>
<accession>A0A5D4H3R2</accession>
<gene>
    <name evidence="2" type="ORF">FY036_04720</name>
</gene>
<feature type="transmembrane region" description="Helical" evidence="1">
    <location>
        <begin position="26"/>
        <end position="47"/>
    </location>
</feature>
<dbReference type="RefSeq" id="WP_148913551.1">
    <property type="nucleotide sequence ID" value="NZ_VSZS01000055.1"/>
</dbReference>